<evidence type="ECO:0008006" key="5">
    <source>
        <dbReference type="Google" id="ProtNLM"/>
    </source>
</evidence>
<evidence type="ECO:0000256" key="2">
    <source>
        <dbReference type="SAM" id="SignalP"/>
    </source>
</evidence>
<evidence type="ECO:0000313" key="3">
    <source>
        <dbReference type="EMBL" id="VEL30344.1"/>
    </source>
</evidence>
<dbReference type="AlphaFoldDB" id="A0A3S5CRG1"/>
<comment type="caution">
    <text evidence="3">The sequence shown here is derived from an EMBL/GenBank/DDBJ whole genome shotgun (WGS) entry which is preliminary data.</text>
</comment>
<keyword evidence="4" id="KW-1185">Reference proteome</keyword>
<feature type="signal peptide" evidence="2">
    <location>
        <begin position="1"/>
        <end position="16"/>
    </location>
</feature>
<name>A0A3S5CRG1_9PLAT</name>
<accession>A0A3S5CRG1</accession>
<dbReference type="EMBL" id="CAAALY010111460">
    <property type="protein sequence ID" value="VEL30344.1"/>
    <property type="molecule type" value="Genomic_DNA"/>
</dbReference>
<feature type="region of interest" description="Disordered" evidence="1">
    <location>
        <begin position="73"/>
        <end position="115"/>
    </location>
</feature>
<feature type="chain" id="PRO_5018600194" description="Secreted protein" evidence="2">
    <location>
        <begin position="17"/>
        <end position="200"/>
    </location>
</feature>
<gene>
    <name evidence="3" type="ORF">PXEA_LOCUS23784</name>
</gene>
<proteinExistence type="predicted"/>
<dbReference type="Proteomes" id="UP000784294">
    <property type="component" value="Unassembled WGS sequence"/>
</dbReference>
<sequence length="200" mass="21262">MSVCLSVCLFARVSFGLSRCAPKCANFTASVDTNGTATWHLSSRRTVEASVSHQLSSLRGRQTSGQTTDILMHKPHYHSSSPLSHTPPTPTPTPTTTSLPPSPHLPPPPPMGPGLCIHAQAHIDTQRIGRETQARGSGIPETTRARNHVMSEEDDVACAFDAVVTVGMVGTDVDVGTDDRVGNDDRIVAVDAVSTNALWC</sequence>
<protein>
    <recommendedName>
        <fullName evidence="5">Secreted protein</fullName>
    </recommendedName>
</protein>
<feature type="compositionally biased region" description="Pro residues" evidence="1">
    <location>
        <begin position="100"/>
        <end position="112"/>
    </location>
</feature>
<evidence type="ECO:0000256" key="1">
    <source>
        <dbReference type="SAM" id="MobiDB-lite"/>
    </source>
</evidence>
<organism evidence="3 4">
    <name type="scientific">Protopolystoma xenopodis</name>
    <dbReference type="NCBI Taxonomy" id="117903"/>
    <lineage>
        <taxon>Eukaryota</taxon>
        <taxon>Metazoa</taxon>
        <taxon>Spiralia</taxon>
        <taxon>Lophotrochozoa</taxon>
        <taxon>Platyhelminthes</taxon>
        <taxon>Monogenea</taxon>
        <taxon>Polyopisthocotylea</taxon>
        <taxon>Polystomatidea</taxon>
        <taxon>Polystomatidae</taxon>
        <taxon>Protopolystoma</taxon>
    </lineage>
</organism>
<keyword evidence="2" id="KW-0732">Signal</keyword>
<evidence type="ECO:0000313" key="4">
    <source>
        <dbReference type="Proteomes" id="UP000784294"/>
    </source>
</evidence>
<reference evidence="3" key="1">
    <citation type="submission" date="2018-11" db="EMBL/GenBank/DDBJ databases">
        <authorList>
            <consortium name="Pathogen Informatics"/>
        </authorList>
    </citation>
    <scope>NUCLEOTIDE SEQUENCE</scope>
</reference>